<reference evidence="2" key="1">
    <citation type="journal article" date="2019" name="Int. J. Syst. Evol. Microbiol.">
        <title>The Global Catalogue of Microorganisms (GCM) 10K type strain sequencing project: providing services to taxonomists for standard genome sequencing and annotation.</title>
        <authorList>
            <consortium name="The Broad Institute Genomics Platform"/>
            <consortium name="The Broad Institute Genome Sequencing Center for Infectious Disease"/>
            <person name="Wu L."/>
            <person name="Ma J."/>
        </authorList>
    </citation>
    <scope>NUCLEOTIDE SEQUENCE [LARGE SCALE GENOMIC DNA]</scope>
    <source>
        <strain evidence="2">TBRC 1826</strain>
    </source>
</reference>
<dbReference type="EMBL" id="JBHSBH010000018">
    <property type="protein sequence ID" value="MFC3999696.1"/>
    <property type="molecule type" value="Genomic_DNA"/>
</dbReference>
<comment type="caution">
    <text evidence="1">The sequence shown here is derived from an EMBL/GenBank/DDBJ whole genome shotgun (WGS) entry which is preliminary data.</text>
</comment>
<organism evidence="1 2">
    <name type="scientific">Nocardiopsis sediminis</name>
    <dbReference type="NCBI Taxonomy" id="1778267"/>
    <lineage>
        <taxon>Bacteria</taxon>
        <taxon>Bacillati</taxon>
        <taxon>Actinomycetota</taxon>
        <taxon>Actinomycetes</taxon>
        <taxon>Streptosporangiales</taxon>
        <taxon>Nocardiopsidaceae</taxon>
        <taxon>Nocardiopsis</taxon>
    </lineage>
</organism>
<evidence type="ECO:0000313" key="2">
    <source>
        <dbReference type="Proteomes" id="UP001595847"/>
    </source>
</evidence>
<gene>
    <name evidence="1" type="ORF">ACFOVU_27535</name>
</gene>
<keyword evidence="2" id="KW-1185">Reference proteome</keyword>
<name>A0ABV8FU59_9ACTN</name>
<feature type="non-terminal residue" evidence="1">
    <location>
        <position position="61"/>
    </location>
</feature>
<accession>A0ABV8FU59</accession>
<protein>
    <submittedName>
        <fullName evidence="1">Uncharacterized protein</fullName>
    </submittedName>
</protein>
<dbReference type="RefSeq" id="WP_378538279.1">
    <property type="nucleotide sequence ID" value="NZ_JBHSBH010000018.1"/>
</dbReference>
<sequence>MTRIVLIPSISFLVLWTLMTAAGMWRAGAAALSVAAADDGIEAAAFTADLADHERVPALAG</sequence>
<evidence type="ECO:0000313" key="1">
    <source>
        <dbReference type="EMBL" id="MFC3999696.1"/>
    </source>
</evidence>
<proteinExistence type="predicted"/>
<dbReference type="Proteomes" id="UP001595847">
    <property type="component" value="Unassembled WGS sequence"/>
</dbReference>